<sequence>MGAIYSALRSSIRTPPEPMTPPESVTPPEPIYYPVDIRSYGEKIRRSIVDAGAKFYSAEKLSRNADIFRIASVHPAGIMAAARAFGTGINSLDLDFIREYGWLIAPGATGRLRTGHPRPHDTQDWNRNEFSIFADAWVDRTEINAMLEHLRSKPSLVSKERVRWPLGELPEGHEFVAVFKNLGKKEEERRLPPKCNFDPSVRDLSRDGEVVVMNLENLEVEDALLADMSP</sequence>
<protein>
    <submittedName>
        <fullName evidence="1">Uncharacterized protein</fullName>
    </submittedName>
</protein>
<dbReference type="AlphaFoldDB" id="A0AAN6M1T7"/>
<dbReference type="Proteomes" id="UP001280581">
    <property type="component" value="Unassembled WGS sequence"/>
</dbReference>
<accession>A0AAN6M1T7</accession>
<comment type="caution">
    <text evidence="1">The sequence shown here is derived from an EMBL/GenBank/DDBJ whole genome shotgun (WGS) entry which is preliminary data.</text>
</comment>
<evidence type="ECO:0000313" key="1">
    <source>
        <dbReference type="EMBL" id="KAK3209699.1"/>
    </source>
</evidence>
<keyword evidence="2" id="KW-1185">Reference proteome</keyword>
<name>A0AAN6M1T7_9PLEO</name>
<dbReference type="EMBL" id="WVTA01000005">
    <property type="protein sequence ID" value="KAK3209699.1"/>
    <property type="molecule type" value="Genomic_DNA"/>
</dbReference>
<reference evidence="1 2" key="1">
    <citation type="submission" date="2021-02" db="EMBL/GenBank/DDBJ databases">
        <title>Genome assembly of Pseudopithomyces chartarum.</title>
        <authorList>
            <person name="Jauregui R."/>
            <person name="Singh J."/>
            <person name="Voisey C."/>
        </authorList>
    </citation>
    <scope>NUCLEOTIDE SEQUENCE [LARGE SCALE GENOMIC DNA]</scope>
    <source>
        <strain evidence="1 2">AGR01</strain>
    </source>
</reference>
<evidence type="ECO:0000313" key="2">
    <source>
        <dbReference type="Proteomes" id="UP001280581"/>
    </source>
</evidence>
<organism evidence="1 2">
    <name type="scientific">Pseudopithomyces chartarum</name>
    <dbReference type="NCBI Taxonomy" id="1892770"/>
    <lineage>
        <taxon>Eukaryota</taxon>
        <taxon>Fungi</taxon>
        <taxon>Dikarya</taxon>
        <taxon>Ascomycota</taxon>
        <taxon>Pezizomycotina</taxon>
        <taxon>Dothideomycetes</taxon>
        <taxon>Pleosporomycetidae</taxon>
        <taxon>Pleosporales</taxon>
        <taxon>Massarineae</taxon>
        <taxon>Didymosphaeriaceae</taxon>
        <taxon>Pseudopithomyces</taxon>
    </lineage>
</organism>
<proteinExistence type="predicted"/>
<gene>
    <name evidence="1" type="ORF">GRF29_44g399666</name>
</gene>